<keyword evidence="3" id="KW-1185">Reference proteome</keyword>
<dbReference type="CDD" id="cd12797">
    <property type="entry name" value="M23_peptidase"/>
    <property type="match status" value="1"/>
</dbReference>
<keyword evidence="2" id="KW-0378">Hydrolase</keyword>
<feature type="domain" description="M23ase beta-sheet core" evidence="1">
    <location>
        <begin position="28"/>
        <end position="115"/>
    </location>
</feature>
<dbReference type="GO" id="GO:0016787">
    <property type="term" value="F:hydrolase activity"/>
    <property type="evidence" value="ECO:0007669"/>
    <property type="project" value="UniProtKB-KW"/>
</dbReference>
<organism evidence="2 3">
    <name type="scientific">Agromyces indicus</name>
    <dbReference type="NCBI Taxonomy" id="758919"/>
    <lineage>
        <taxon>Bacteria</taxon>
        <taxon>Bacillati</taxon>
        <taxon>Actinomycetota</taxon>
        <taxon>Actinomycetes</taxon>
        <taxon>Micrococcales</taxon>
        <taxon>Microbacteriaceae</taxon>
        <taxon>Agromyces</taxon>
    </lineage>
</organism>
<dbReference type="InterPro" id="IPR016047">
    <property type="entry name" value="M23ase_b-sheet_dom"/>
</dbReference>
<dbReference type="EMBL" id="JAVKGS010000002">
    <property type="protein sequence ID" value="MDR5691881.1"/>
    <property type="molecule type" value="Genomic_DNA"/>
</dbReference>
<evidence type="ECO:0000259" key="1">
    <source>
        <dbReference type="Pfam" id="PF01551"/>
    </source>
</evidence>
<dbReference type="Gene3D" id="2.70.70.10">
    <property type="entry name" value="Glucose Permease (Domain IIA)"/>
    <property type="match status" value="1"/>
</dbReference>
<comment type="caution">
    <text evidence="2">The sequence shown here is derived from an EMBL/GenBank/DDBJ whole genome shotgun (WGS) entry which is preliminary data.</text>
</comment>
<accession>A0ABU1FK98</accession>
<dbReference type="RefSeq" id="WP_310520465.1">
    <property type="nucleotide sequence ID" value="NZ_BAABBS010000002.1"/>
</dbReference>
<dbReference type="Pfam" id="PF01551">
    <property type="entry name" value="Peptidase_M23"/>
    <property type="match status" value="1"/>
</dbReference>
<evidence type="ECO:0000313" key="3">
    <source>
        <dbReference type="Proteomes" id="UP001260072"/>
    </source>
</evidence>
<evidence type="ECO:0000313" key="2">
    <source>
        <dbReference type="EMBL" id="MDR5691881.1"/>
    </source>
</evidence>
<dbReference type="InterPro" id="IPR011055">
    <property type="entry name" value="Dup_hybrid_motif"/>
</dbReference>
<dbReference type="Proteomes" id="UP001260072">
    <property type="component" value="Unassembled WGS sequence"/>
</dbReference>
<gene>
    <name evidence="2" type="ORF">RH861_07360</name>
</gene>
<sequence>MAEWQDFYRAPGGAFGILPNSQFYGPQGHRGKDFIHGAGTPIPAYLPGRVASLPRSSVLGRCVVVELDEGRFAGWAHVRGIAVSVGTRVRPGDTLAHVAGAGDSPGTAWAGAHAHTTLGRSVDSIFSGRVEDPMGLIRLAISSAAPAILMVEDDMFSDSDRTRMNNIWAGLFSGASVETDPGVVRRFNYGVLPIVAHNQSLIAQQSARIAALERAVAELAVSTGARIEPPPVLDIPEPPCAEPMMPELPVSVEVDNVDGIEVLNARGGDAGLGEEFGGADVEGVER</sequence>
<name>A0ABU1FK98_9MICO</name>
<proteinExistence type="predicted"/>
<dbReference type="SUPFAM" id="SSF51261">
    <property type="entry name" value="Duplicated hybrid motif"/>
    <property type="match status" value="1"/>
</dbReference>
<reference evidence="3" key="1">
    <citation type="submission" date="2023-07" db="EMBL/GenBank/DDBJ databases">
        <title>Description of three actinobacteria isolated from air of manufacturing shop in a pharmaceutical factory.</title>
        <authorList>
            <person name="Zhang D.-F."/>
        </authorList>
    </citation>
    <scope>NUCLEOTIDE SEQUENCE [LARGE SCALE GENOMIC DNA]</scope>
    <source>
        <strain evidence="3">CCTCC AB 2011122</strain>
    </source>
</reference>
<protein>
    <submittedName>
        <fullName evidence="2">M23 family metallopeptidase</fullName>
        <ecNumber evidence="2">3.4.-.-</ecNumber>
    </submittedName>
</protein>
<dbReference type="EC" id="3.4.-.-" evidence="2"/>